<dbReference type="Gene3D" id="3.30.420.10">
    <property type="entry name" value="Ribonuclease H-like superfamily/Ribonuclease H"/>
    <property type="match status" value="1"/>
</dbReference>
<dbReference type="InterPro" id="IPR036397">
    <property type="entry name" value="RNaseH_sf"/>
</dbReference>
<proteinExistence type="predicted"/>
<dbReference type="EMBL" id="CAJHJT010000023">
    <property type="protein sequence ID" value="CAD7001844.1"/>
    <property type="molecule type" value="Genomic_DNA"/>
</dbReference>
<sequence length="97" mass="11161">GTSFTSKSFQESCNKYNIHHTKTAVRAARANGHVERINQRNLSYLRTTIEHPKDKDLTTGLSSNKLLSDYKLRDIVTKEVLVIIHDDLEDNTLRQLH</sequence>
<dbReference type="SUPFAM" id="SSF53098">
    <property type="entry name" value="Ribonuclease H-like"/>
    <property type="match status" value="1"/>
</dbReference>
<name>A0A811UT23_CERCA</name>
<organism evidence="2 3">
    <name type="scientific">Ceratitis capitata</name>
    <name type="common">Mediterranean fruit fly</name>
    <name type="synonym">Tephritis capitata</name>
    <dbReference type="NCBI Taxonomy" id="7213"/>
    <lineage>
        <taxon>Eukaryota</taxon>
        <taxon>Metazoa</taxon>
        <taxon>Ecdysozoa</taxon>
        <taxon>Arthropoda</taxon>
        <taxon>Hexapoda</taxon>
        <taxon>Insecta</taxon>
        <taxon>Pterygota</taxon>
        <taxon>Neoptera</taxon>
        <taxon>Endopterygota</taxon>
        <taxon>Diptera</taxon>
        <taxon>Brachycera</taxon>
        <taxon>Muscomorpha</taxon>
        <taxon>Tephritoidea</taxon>
        <taxon>Tephritidae</taxon>
        <taxon>Ceratitis</taxon>
        <taxon>Ceratitis</taxon>
    </lineage>
</organism>
<dbReference type="PROSITE" id="PS50994">
    <property type="entry name" value="INTEGRASE"/>
    <property type="match status" value="1"/>
</dbReference>
<dbReference type="AlphaFoldDB" id="A0A811UT23"/>
<dbReference type="GO" id="GO:0015074">
    <property type="term" value="P:DNA integration"/>
    <property type="evidence" value="ECO:0007669"/>
    <property type="project" value="InterPro"/>
</dbReference>
<gene>
    <name evidence="2" type="ORF">CCAP1982_LOCUS10334</name>
</gene>
<reference evidence="2" key="1">
    <citation type="submission" date="2020-11" db="EMBL/GenBank/DDBJ databases">
        <authorList>
            <person name="Whitehead M."/>
        </authorList>
    </citation>
    <scope>NUCLEOTIDE SEQUENCE</scope>
    <source>
        <strain evidence="2">EGII</strain>
    </source>
</reference>
<comment type="caution">
    <text evidence="2">The sequence shown here is derived from an EMBL/GenBank/DDBJ whole genome shotgun (WGS) entry which is preliminary data.</text>
</comment>
<evidence type="ECO:0000313" key="3">
    <source>
        <dbReference type="Proteomes" id="UP000606786"/>
    </source>
</evidence>
<feature type="non-terminal residue" evidence="2">
    <location>
        <position position="1"/>
    </location>
</feature>
<evidence type="ECO:0000313" key="2">
    <source>
        <dbReference type="EMBL" id="CAD7001844.1"/>
    </source>
</evidence>
<evidence type="ECO:0000259" key="1">
    <source>
        <dbReference type="PROSITE" id="PS50994"/>
    </source>
</evidence>
<keyword evidence="3" id="KW-1185">Reference proteome</keyword>
<dbReference type="Proteomes" id="UP000606786">
    <property type="component" value="Unassembled WGS sequence"/>
</dbReference>
<dbReference type="InterPro" id="IPR012337">
    <property type="entry name" value="RNaseH-like_sf"/>
</dbReference>
<dbReference type="InterPro" id="IPR001584">
    <property type="entry name" value="Integrase_cat-core"/>
</dbReference>
<accession>A0A811UT23</accession>
<feature type="domain" description="Integrase catalytic" evidence="1">
    <location>
        <begin position="1"/>
        <end position="97"/>
    </location>
</feature>
<protein>
    <submittedName>
        <fullName evidence="2">(Mediterranean fruit fly) hypothetical protein</fullName>
    </submittedName>
</protein>
<dbReference type="GO" id="GO:0003676">
    <property type="term" value="F:nucleic acid binding"/>
    <property type="evidence" value="ECO:0007669"/>
    <property type="project" value="InterPro"/>
</dbReference>